<evidence type="ECO:0000313" key="7">
    <source>
        <dbReference type="Proteomes" id="UP000632063"/>
    </source>
</evidence>
<evidence type="ECO:0000256" key="4">
    <source>
        <dbReference type="SAM" id="SignalP"/>
    </source>
</evidence>
<keyword evidence="3" id="KW-0472">Membrane</keyword>
<evidence type="ECO:0000256" key="1">
    <source>
        <dbReference type="ARBA" id="ARBA00004370"/>
    </source>
</evidence>
<evidence type="ECO:0000259" key="5">
    <source>
        <dbReference type="PROSITE" id="PS51779"/>
    </source>
</evidence>
<reference evidence="6 7" key="2">
    <citation type="journal article" date="2021" name="Int. J. Syst. Evol. Microbiol.">
        <title>Roseibium litorale sp. nov., isolated from a tidal flat sediment and proposal for the reclassification of Labrenzia polysiphoniae as Roseibium polysiphoniae comb. nov.</title>
        <authorList>
            <person name="Liu Y."/>
            <person name="Pei T."/>
            <person name="Du J."/>
            <person name="Chao M."/>
            <person name="Deng M.R."/>
            <person name="Zhu H."/>
        </authorList>
    </citation>
    <scope>NUCLEOTIDE SEQUENCE [LARGE SCALE GENOMIC DNA]</scope>
    <source>
        <strain evidence="6 7">4C16A</strain>
    </source>
</reference>
<feature type="chain" id="PRO_5046934888" evidence="4">
    <location>
        <begin position="29"/>
        <end position="633"/>
    </location>
</feature>
<evidence type="ECO:0000256" key="3">
    <source>
        <dbReference type="ARBA" id="ARBA00023136"/>
    </source>
</evidence>
<dbReference type="Pfam" id="PF01103">
    <property type="entry name" value="Omp85"/>
    <property type="match status" value="1"/>
</dbReference>
<dbReference type="Gene3D" id="2.40.160.50">
    <property type="entry name" value="membrane protein fhac: a member of the omp85/tpsb transporter family"/>
    <property type="match status" value="1"/>
</dbReference>
<dbReference type="Pfam" id="PF07244">
    <property type="entry name" value="POTRA"/>
    <property type="match status" value="1"/>
</dbReference>
<keyword evidence="4" id="KW-0732">Signal</keyword>
<dbReference type="InterPro" id="IPR034746">
    <property type="entry name" value="POTRA"/>
</dbReference>
<organism evidence="6 7">
    <name type="scientific">Roseibium litorale</name>
    <dbReference type="NCBI Taxonomy" id="2803841"/>
    <lineage>
        <taxon>Bacteria</taxon>
        <taxon>Pseudomonadati</taxon>
        <taxon>Pseudomonadota</taxon>
        <taxon>Alphaproteobacteria</taxon>
        <taxon>Hyphomicrobiales</taxon>
        <taxon>Stappiaceae</taxon>
        <taxon>Roseibium</taxon>
    </lineage>
</organism>
<protein>
    <submittedName>
        <fullName evidence="6">Outer membrane protein assembly factor</fullName>
    </submittedName>
</protein>
<accession>A0ABR9CR10</accession>
<reference evidence="7" key="1">
    <citation type="submission" date="2020-09" db="EMBL/GenBank/DDBJ databases">
        <title>The genome sequence of strain Labrenzia suaedae 4C16A.</title>
        <authorList>
            <person name="Liu Y."/>
        </authorList>
    </citation>
    <scope>NUCLEOTIDE SEQUENCE [LARGE SCALE GENOMIC DNA]</scope>
    <source>
        <strain evidence="7">4C16A</strain>
    </source>
</reference>
<dbReference type="Gene3D" id="3.10.20.310">
    <property type="entry name" value="membrane protein fhac"/>
    <property type="match status" value="2"/>
</dbReference>
<name>A0ABR9CR10_9HYPH</name>
<evidence type="ECO:0000256" key="2">
    <source>
        <dbReference type="ARBA" id="ARBA00022452"/>
    </source>
</evidence>
<dbReference type="InterPro" id="IPR010827">
    <property type="entry name" value="BamA/TamA_POTRA"/>
</dbReference>
<feature type="signal peptide" evidence="4">
    <location>
        <begin position="1"/>
        <end position="28"/>
    </location>
</feature>
<dbReference type="PANTHER" id="PTHR12815:SF42">
    <property type="entry name" value="BACTERIAL SURFACE ANTIGEN (D15) DOMAIN-CONTAINING PROTEIN"/>
    <property type="match status" value="1"/>
</dbReference>
<sequence length="633" mass="67395">MMKCALTLGVSLAAMLAGLSAPSSTAQAFELFGIHLWGQKTDTSQQVPDPIDYTVRLDMSETDTKSLREDLEAASTLFTRSDQPPSGEAGLISRSLSDLDRLVARLYAHGLYGGIVDITLNGRPLQQALETGDIPGSRPVETIITVSPGPEFTFGQIAFKGDLPPQDEGSETSFGLVSGERAASTRILSAEQKMALALKKQGYPKAEVSGRDIVADHATKKLDVTLTVATGPRARFGAVSVKGTDVTEPDFVISQAMIPVGETYSPDALEAARKRLNELGIFSSIQLVEGDVDPATGDMPITIEVTERKRHVIGAGATWSSSEGFGVEAYWRRRNLFGRGELLSIEGSAGHIGDAGADDMEYAARIALEKPGVFGPLTKFTTSLGAKQEVPDAYKSRSVTLDGYLSRTFTDTLTGRAGGEVFFADEEDAYGKDRYLLVGIPADLTFDNRDDKLDPSKGIYAALAIEPAYDTLQSHAMFFVKGTASSYVALDEAKRFILAGRVSAGSIIAPSVDAVPATRRMIAGGGGSIRGYAYRNVGPRLNGTVTGGRSLVEASAELRVKITGTLGVVAFVDAGNAYSDSIPDFSQPLKIGTGIGLRYYTPIGPLRVDLAMPLDPDKDDPDYALYVGLSQAF</sequence>
<dbReference type="InterPro" id="IPR000184">
    <property type="entry name" value="Bac_surfAg_D15"/>
</dbReference>
<dbReference type="PROSITE" id="PS51779">
    <property type="entry name" value="POTRA"/>
    <property type="match status" value="1"/>
</dbReference>
<dbReference type="Proteomes" id="UP000632063">
    <property type="component" value="Unassembled WGS sequence"/>
</dbReference>
<comment type="caution">
    <text evidence="6">The sequence shown here is derived from an EMBL/GenBank/DDBJ whole genome shotgun (WGS) entry which is preliminary data.</text>
</comment>
<dbReference type="PANTHER" id="PTHR12815">
    <property type="entry name" value="SORTING AND ASSEMBLY MACHINERY SAMM50 PROTEIN FAMILY MEMBER"/>
    <property type="match status" value="1"/>
</dbReference>
<proteinExistence type="predicted"/>
<keyword evidence="2" id="KW-0812">Transmembrane</keyword>
<keyword evidence="7" id="KW-1185">Reference proteome</keyword>
<dbReference type="EMBL" id="JACYXI010000009">
    <property type="protein sequence ID" value="MBD8892840.1"/>
    <property type="molecule type" value="Genomic_DNA"/>
</dbReference>
<evidence type="ECO:0000313" key="6">
    <source>
        <dbReference type="EMBL" id="MBD8892840.1"/>
    </source>
</evidence>
<comment type="subcellular location">
    <subcellularLocation>
        <location evidence="1">Membrane</location>
    </subcellularLocation>
</comment>
<gene>
    <name evidence="6" type="ORF">IG616_14960</name>
</gene>
<feature type="domain" description="POTRA" evidence="5">
    <location>
        <begin position="234"/>
        <end position="308"/>
    </location>
</feature>
<dbReference type="InterPro" id="IPR039910">
    <property type="entry name" value="D15-like"/>
</dbReference>
<keyword evidence="2" id="KW-1134">Transmembrane beta strand</keyword>